<evidence type="ECO:0000313" key="6">
    <source>
        <dbReference type="EMBL" id="MBZ6065548.1"/>
    </source>
</evidence>
<dbReference type="Proteomes" id="UP000774958">
    <property type="component" value="Unassembled WGS sequence"/>
</dbReference>
<dbReference type="Gene3D" id="1.10.10.60">
    <property type="entry name" value="Homeodomain-like"/>
    <property type="match status" value="1"/>
</dbReference>
<organism evidence="6 7">
    <name type="scientific">Aeromonas schubertii</name>
    <dbReference type="NCBI Taxonomy" id="652"/>
    <lineage>
        <taxon>Bacteria</taxon>
        <taxon>Pseudomonadati</taxon>
        <taxon>Pseudomonadota</taxon>
        <taxon>Gammaproteobacteria</taxon>
        <taxon>Aeromonadales</taxon>
        <taxon>Aeromonadaceae</taxon>
        <taxon>Aeromonas</taxon>
    </lineage>
</organism>
<comment type="caution">
    <text evidence="6">The sequence shown here is derived from an EMBL/GenBank/DDBJ whole genome shotgun (WGS) entry which is preliminary data.</text>
</comment>
<protein>
    <submittedName>
        <fullName evidence="6">TetR/AcrR family transcriptional regulator</fullName>
    </submittedName>
</protein>
<reference evidence="6 7" key="1">
    <citation type="submission" date="2021-09" db="EMBL/GenBank/DDBJ databases">
        <title>Aeromonas schubertii isolated from Asian sea bass.</title>
        <authorList>
            <person name="Pinpimai K."/>
        </authorList>
    </citation>
    <scope>NUCLEOTIDE SEQUENCE [LARGE SCALE GENOMIC DNA]</scope>
    <source>
        <strain evidence="6 7">CHULA2021a</strain>
    </source>
</reference>
<dbReference type="PANTHER" id="PTHR47506">
    <property type="entry name" value="TRANSCRIPTIONAL REGULATORY PROTEIN"/>
    <property type="match status" value="1"/>
</dbReference>
<evidence type="ECO:0000256" key="1">
    <source>
        <dbReference type="ARBA" id="ARBA00023015"/>
    </source>
</evidence>
<keyword evidence="7" id="KW-1185">Reference proteome</keyword>
<proteinExistence type="predicted"/>
<dbReference type="PROSITE" id="PS50977">
    <property type="entry name" value="HTH_TETR_2"/>
    <property type="match status" value="1"/>
</dbReference>
<dbReference type="EMBL" id="JAIRBT010000005">
    <property type="protein sequence ID" value="MBZ6065548.1"/>
    <property type="molecule type" value="Genomic_DNA"/>
</dbReference>
<sequence length="188" mass="21296">MARSCNFCRDEKLEQAMELFWQKGYEGTSVADLVNHLGINRFSLYNSYGDKLTLYRETLRHYLYTRGLPGLARLESDQGTLDDLLELVEAFAAKQKAQKYGCFMQNAVLERGVADEEVTRIASELFTALNHAFAKVLGRTLPSERATALAAYLVMQLQGIRVLGKAGQFELLESALHVLREQILSWRT</sequence>
<dbReference type="Gene3D" id="1.10.357.10">
    <property type="entry name" value="Tetracycline Repressor, domain 2"/>
    <property type="match status" value="1"/>
</dbReference>
<evidence type="ECO:0000313" key="7">
    <source>
        <dbReference type="Proteomes" id="UP000774958"/>
    </source>
</evidence>
<dbReference type="InterPro" id="IPR001647">
    <property type="entry name" value="HTH_TetR"/>
</dbReference>
<evidence type="ECO:0000256" key="3">
    <source>
        <dbReference type="ARBA" id="ARBA00023163"/>
    </source>
</evidence>
<name>A0ABS7V9E8_9GAMM</name>
<dbReference type="InterPro" id="IPR036271">
    <property type="entry name" value="Tet_transcr_reg_TetR-rel_C_sf"/>
</dbReference>
<dbReference type="PANTHER" id="PTHR47506:SF10">
    <property type="entry name" value="TRANSCRIPTIONAL REGULATORY PROTEIN"/>
    <property type="match status" value="1"/>
</dbReference>
<feature type="DNA-binding region" description="H-T-H motif" evidence="4">
    <location>
        <begin position="29"/>
        <end position="48"/>
    </location>
</feature>
<accession>A0ABS7V9E8</accession>
<dbReference type="Pfam" id="PF00440">
    <property type="entry name" value="TetR_N"/>
    <property type="match status" value="1"/>
</dbReference>
<dbReference type="SUPFAM" id="SSF48498">
    <property type="entry name" value="Tetracyclin repressor-like, C-terminal domain"/>
    <property type="match status" value="1"/>
</dbReference>
<keyword evidence="2 4" id="KW-0238">DNA-binding</keyword>
<dbReference type="SUPFAM" id="SSF46689">
    <property type="entry name" value="Homeodomain-like"/>
    <property type="match status" value="1"/>
</dbReference>
<keyword evidence="3" id="KW-0804">Transcription</keyword>
<evidence type="ECO:0000256" key="4">
    <source>
        <dbReference type="PROSITE-ProRule" id="PRU00335"/>
    </source>
</evidence>
<evidence type="ECO:0000259" key="5">
    <source>
        <dbReference type="PROSITE" id="PS50977"/>
    </source>
</evidence>
<evidence type="ECO:0000256" key="2">
    <source>
        <dbReference type="ARBA" id="ARBA00023125"/>
    </source>
</evidence>
<keyword evidence="1" id="KW-0805">Transcription regulation</keyword>
<feature type="domain" description="HTH tetR-type" evidence="5">
    <location>
        <begin position="6"/>
        <end position="66"/>
    </location>
</feature>
<dbReference type="InterPro" id="IPR009057">
    <property type="entry name" value="Homeodomain-like_sf"/>
</dbReference>
<gene>
    <name evidence="6" type="ORF">LA374_04865</name>
</gene>